<feature type="region of interest" description="Disordered" evidence="1">
    <location>
        <begin position="420"/>
        <end position="441"/>
    </location>
</feature>
<dbReference type="Proteomes" id="UP000662814">
    <property type="component" value="Chromosome"/>
</dbReference>
<sequence>MRASLVADVRGMRSDSAAIAAAEASRLRRLYSMLQSALQHPDIFIPMSKRASGNLTADDEMWVRRSLAHEVAGELRITPGAARGMLDDAEDLVGGLPDTVKALESGEIMLSHALTIAGQVTGLSEPDAREFEARALPKASSMTPTQFRTRAKRIREDMFPDTITERTERAAEDRRVYVTCMDDGMASITLFARAEVVQSIHHAARATGRALKAAGDQRTQAQIQADAFIDATMKGFLVDPESAPGVGPADIGADRLGGIRPTVHVTVSVETLIGTTNAPGNLDGYGPISPETARRLAAQAPSFTRLLTHPETGAVLSVGRDSYAVPSDLRRAVELRDEMCCGIGCNRPATTCDLDHTHDWQYGGETKLTNVAALCKPDHMLKHHTKWQLERTADGELVWTSPLGKRYVVPRTSNVQFAEAAEAPGDSGSDRRSEVPVAAPF</sequence>
<protein>
    <submittedName>
        <fullName evidence="3">DUF222 domain-containing protein</fullName>
    </submittedName>
</protein>
<dbReference type="RefSeq" id="WP_166985338.1">
    <property type="nucleotide sequence ID" value="NZ_CP061169.1"/>
</dbReference>
<evidence type="ECO:0000313" key="4">
    <source>
        <dbReference type="Proteomes" id="UP000662814"/>
    </source>
</evidence>
<evidence type="ECO:0000256" key="1">
    <source>
        <dbReference type="SAM" id="MobiDB-lite"/>
    </source>
</evidence>
<name>A0ABX6YJ87_9MICO</name>
<feature type="domain" description="HNH nuclease" evidence="2">
    <location>
        <begin position="328"/>
        <end position="380"/>
    </location>
</feature>
<dbReference type="Gene3D" id="1.10.30.50">
    <property type="match status" value="1"/>
</dbReference>
<dbReference type="InterPro" id="IPR003870">
    <property type="entry name" value="DUF222"/>
</dbReference>
<dbReference type="InterPro" id="IPR003615">
    <property type="entry name" value="HNH_nuc"/>
</dbReference>
<gene>
    <name evidence="3" type="ORF">HCR76_01755</name>
</gene>
<dbReference type="CDD" id="cd00085">
    <property type="entry name" value="HNHc"/>
    <property type="match status" value="1"/>
</dbReference>
<dbReference type="Pfam" id="PF02720">
    <property type="entry name" value="DUF222"/>
    <property type="match status" value="1"/>
</dbReference>
<organism evidence="3 4">
    <name type="scientific">Paramicrobacterium chengjingii</name>
    <dbReference type="NCBI Taxonomy" id="2769067"/>
    <lineage>
        <taxon>Bacteria</taxon>
        <taxon>Bacillati</taxon>
        <taxon>Actinomycetota</taxon>
        <taxon>Actinomycetes</taxon>
        <taxon>Micrococcales</taxon>
        <taxon>Microbacteriaceae</taxon>
        <taxon>Paramicrobacterium</taxon>
    </lineage>
</organism>
<reference evidence="3 4" key="1">
    <citation type="submission" date="2020-12" db="EMBL/GenBank/DDBJ databases">
        <title>Microbacterium sp. HY060.</title>
        <authorList>
            <person name="Zhou J."/>
        </authorList>
    </citation>
    <scope>NUCLEOTIDE SEQUENCE [LARGE SCALE GENOMIC DNA]</scope>
    <source>
        <strain evidence="3 4">HY60</strain>
    </source>
</reference>
<evidence type="ECO:0000313" key="3">
    <source>
        <dbReference type="EMBL" id="QPZ38857.1"/>
    </source>
</evidence>
<evidence type="ECO:0000259" key="2">
    <source>
        <dbReference type="SMART" id="SM00507"/>
    </source>
</evidence>
<dbReference type="EMBL" id="CP061169">
    <property type="protein sequence ID" value="QPZ38857.1"/>
    <property type="molecule type" value="Genomic_DNA"/>
</dbReference>
<proteinExistence type="predicted"/>
<dbReference type="SMART" id="SM00507">
    <property type="entry name" value="HNHc"/>
    <property type="match status" value="1"/>
</dbReference>
<accession>A0ABX6YJ87</accession>
<keyword evidence="4" id="KW-1185">Reference proteome</keyword>